<feature type="region of interest" description="Disordered" evidence="1">
    <location>
        <begin position="280"/>
        <end position="317"/>
    </location>
</feature>
<dbReference type="AlphaFoldDB" id="A0A5N5QTM7"/>
<keyword evidence="3" id="KW-1185">Reference proteome</keyword>
<dbReference type="EMBL" id="SSOP01000019">
    <property type="protein sequence ID" value="KAB5594526.1"/>
    <property type="molecule type" value="Genomic_DNA"/>
</dbReference>
<gene>
    <name evidence="2" type="ORF">CTheo_2009</name>
</gene>
<feature type="region of interest" description="Disordered" evidence="1">
    <location>
        <begin position="424"/>
        <end position="454"/>
    </location>
</feature>
<feature type="compositionally biased region" description="Low complexity" evidence="1">
    <location>
        <begin position="205"/>
        <end position="216"/>
    </location>
</feature>
<dbReference type="OrthoDB" id="3207520at2759"/>
<feature type="compositionally biased region" description="Basic residues" evidence="1">
    <location>
        <begin position="73"/>
        <end position="92"/>
    </location>
</feature>
<feature type="compositionally biased region" description="Basic and acidic residues" evidence="1">
    <location>
        <begin position="108"/>
        <end position="124"/>
    </location>
</feature>
<feature type="region of interest" description="Disordered" evidence="1">
    <location>
        <begin position="28"/>
        <end position="216"/>
    </location>
</feature>
<reference evidence="2 3" key="1">
    <citation type="journal article" date="2019" name="Fungal Biol. Biotechnol.">
        <title>Draft genome sequence of fastidious pathogen Ceratobasidium theobromae, which causes vascular-streak dieback in Theobroma cacao.</title>
        <authorList>
            <person name="Ali S.S."/>
            <person name="Asman A."/>
            <person name="Shao J."/>
            <person name="Firmansyah A.P."/>
            <person name="Susilo A.W."/>
            <person name="Rosmana A."/>
            <person name="McMahon P."/>
            <person name="Junaid M."/>
            <person name="Guest D."/>
            <person name="Kheng T.Y."/>
            <person name="Meinhardt L.W."/>
            <person name="Bailey B.A."/>
        </authorList>
    </citation>
    <scope>NUCLEOTIDE SEQUENCE [LARGE SCALE GENOMIC DNA]</scope>
    <source>
        <strain evidence="2 3">CT2</strain>
    </source>
</reference>
<sequence length="454" mass="48870">MPLDPTPGRGREVVSYVRVGRGMVKVTKYENEQPNAPKSPLDTISVGSSHSRSSSGHSGSATRVPSRSWFPRPHAKGAIKRTSSTHRSRSRSSGRSLHTVRRSGVYMRSDHDLASTSPEHRSTSREGSATPGRRVRLEPLGPSPLNSLSIPGSNRPGGPSFDSDRNYPKSSPHPSTERGRGLCIIPPSSSTTPDLSASLPSPGPSTFSWTTESTTELDPVADSEMWSSISRLEDELVSRFGRGVVPHLTSLRHEKSPTANISKETRALPPPAKDFAALQLERAAQNTPTDRGPKLKQRSFDPVPVSELPPRRVYRAKSSPALPSLTIPSWVTTTPLPAPPVSAVPSHRLAPPSAWMRAKAGPPPQFSAPPNVPPPPPPKGKHDRDMQKELEALVALYDVLEASYRPEGAGSFKGRSAARRFEGLRSDLGSTVVKPNEKGPRLPADSGGRILTGD</sequence>
<feature type="region of interest" description="Disordered" evidence="1">
    <location>
        <begin position="342"/>
        <end position="385"/>
    </location>
</feature>
<name>A0A5N5QTM7_9AGAM</name>
<feature type="compositionally biased region" description="Low complexity" evidence="1">
    <location>
        <begin position="45"/>
        <end position="60"/>
    </location>
</feature>
<feature type="compositionally biased region" description="Pro residues" evidence="1">
    <location>
        <begin position="361"/>
        <end position="378"/>
    </location>
</feature>
<evidence type="ECO:0000313" key="2">
    <source>
        <dbReference type="EMBL" id="KAB5594526.1"/>
    </source>
</evidence>
<protein>
    <submittedName>
        <fullName evidence="2">Uncharacterized protein</fullName>
    </submittedName>
</protein>
<comment type="caution">
    <text evidence="2">The sequence shown here is derived from an EMBL/GenBank/DDBJ whole genome shotgun (WGS) entry which is preliminary data.</text>
</comment>
<organism evidence="2 3">
    <name type="scientific">Ceratobasidium theobromae</name>
    <dbReference type="NCBI Taxonomy" id="1582974"/>
    <lineage>
        <taxon>Eukaryota</taxon>
        <taxon>Fungi</taxon>
        <taxon>Dikarya</taxon>
        <taxon>Basidiomycota</taxon>
        <taxon>Agaricomycotina</taxon>
        <taxon>Agaricomycetes</taxon>
        <taxon>Cantharellales</taxon>
        <taxon>Ceratobasidiaceae</taxon>
        <taxon>Ceratobasidium</taxon>
    </lineage>
</organism>
<evidence type="ECO:0000313" key="3">
    <source>
        <dbReference type="Proteomes" id="UP000383932"/>
    </source>
</evidence>
<accession>A0A5N5QTM7</accession>
<dbReference type="Proteomes" id="UP000383932">
    <property type="component" value="Unassembled WGS sequence"/>
</dbReference>
<proteinExistence type="predicted"/>
<feature type="compositionally biased region" description="Polar residues" evidence="1">
    <location>
        <begin position="187"/>
        <end position="199"/>
    </location>
</feature>
<evidence type="ECO:0000256" key="1">
    <source>
        <dbReference type="SAM" id="MobiDB-lite"/>
    </source>
</evidence>